<organism evidence="2">
    <name type="scientific">Schistocephalus solidus</name>
    <name type="common">Tapeworm</name>
    <dbReference type="NCBI Taxonomy" id="70667"/>
    <lineage>
        <taxon>Eukaryota</taxon>
        <taxon>Metazoa</taxon>
        <taxon>Spiralia</taxon>
        <taxon>Lophotrochozoa</taxon>
        <taxon>Platyhelminthes</taxon>
        <taxon>Cestoda</taxon>
        <taxon>Eucestoda</taxon>
        <taxon>Diphyllobothriidea</taxon>
        <taxon>Diphyllobothriidae</taxon>
        <taxon>Schistocephalus</taxon>
    </lineage>
</organism>
<feature type="non-terminal residue" evidence="2">
    <location>
        <position position="1"/>
    </location>
</feature>
<gene>
    <name evidence="2" type="ORF">TR128135</name>
</gene>
<accession>A0A0X3NZ20</accession>
<feature type="region of interest" description="Disordered" evidence="1">
    <location>
        <begin position="17"/>
        <end position="39"/>
    </location>
</feature>
<feature type="non-terminal residue" evidence="2">
    <location>
        <position position="103"/>
    </location>
</feature>
<dbReference type="EMBL" id="GEEE01018350">
    <property type="protein sequence ID" value="JAP44875.1"/>
    <property type="molecule type" value="Transcribed_RNA"/>
</dbReference>
<dbReference type="AlphaFoldDB" id="A0A0X3NZ20"/>
<evidence type="ECO:0000313" key="2">
    <source>
        <dbReference type="EMBL" id="JAP44875.1"/>
    </source>
</evidence>
<reference evidence="2" key="1">
    <citation type="submission" date="2016-01" db="EMBL/GenBank/DDBJ databases">
        <title>Reference transcriptome for the parasite Schistocephalus solidus: insights into the molecular evolution of parasitism.</title>
        <authorList>
            <person name="Hebert F.O."/>
            <person name="Grambauer S."/>
            <person name="Barber I."/>
            <person name="Landry C.R."/>
            <person name="Aubin-Horth N."/>
        </authorList>
    </citation>
    <scope>NUCLEOTIDE SEQUENCE</scope>
</reference>
<proteinExistence type="predicted"/>
<protein>
    <submittedName>
        <fullName evidence="2">Uncharacterized protein</fullName>
    </submittedName>
</protein>
<evidence type="ECO:0000256" key="1">
    <source>
        <dbReference type="SAM" id="MobiDB-lite"/>
    </source>
</evidence>
<name>A0A0X3NZ20_SCHSO</name>
<sequence length="103" mass="11682">HCNNDICGIRQHASCHCSSGAGNSATRSTPTDTRPRPCDLKIGEKHHNCHLGRPTRNMDPGWSYRSPVCRQHHQARYRDRRAHSPTIVTTTTRHSNIQTCRQS</sequence>